<feature type="domain" description="Hemerythrin-like" evidence="1">
    <location>
        <begin position="16"/>
        <end position="120"/>
    </location>
</feature>
<accession>A0AB35YX86</accession>
<dbReference type="Pfam" id="PF01814">
    <property type="entry name" value="Hemerythrin"/>
    <property type="match status" value="1"/>
</dbReference>
<comment type="caution">
    <text evidence="2">The sequence shown here is derived from an EMBL/GenBank/DDBJ whole genome shotgun (WGS) entry which is preliminary data.</text>
</comment>
<evidence type="ECO:0000313" key="3">
    <source>
        <dbReference type="EMBL" id="MEM0573001.1"/>
    </source>
</evidence>
<dbReference type="AlphaFoldDB" id="A0AB35YX86"/>
<dbReference type="RefSeq" id="WP_342687099.1">
    <property type="nucleotide sequence ID" value="NZ_JAZBJM010000003.1"/>
</dbReference>
<protein>
    <submittedName>
        <fullName evidence="2">Hemerythrin domain-containing protein</fullName>
    </submittedName>
</protein>
<dbReference type="InterPro" id="IPR012312">
    <property type="entry name" value="Hemerythrin-like"/>
</dbReference>
<name>A0AB35YX86_9FLAO</name>
<evidence type="ECO:0000313" key="2">
    <source>
        <dbReference type="EMBL" id="MEM0518067.1"/>
    </source>
</evidence>
<organism evidence="2 4">
    <name type="scientific">Aequorivita flava</name>
    <dbReference type="NCBI Taxonomy" id="3114371"/>
    <lineage>
        <taxon>Bacteria</taxon>
        <taxon>Pseudomonadati</taxon>
        <taxon>Bacteroidota</taxon>
        <taxon>Flavobacteriia</taxon>
        <taxon>Flavobacteriales</taxon>
        <taxon>Flavobacteriaceae</taxon>
        <taxon>Aequorivita</taxon>
    </lineage>
</organism>
<evidence type="ECO:0000313" key="5">
    <source>
        <dbReference type="Proteomes" id="UP001390963"/>
    </source>
</evidence>
<dbReference type="Proteomes" id="UP001390963">
    <property type="component" value="Unassembled WGS sequence"/>
</dbReference>
<evidence type="ECO:0000313" key="4">
    <source>
        <dbReference type="Proteomes" id="UP001388259"/>
    </source>
</evidence>
<sequence length="158" mass="18911">MNKTTKNPKVELTPIIEEHDEVILLCERIRLGLRNKVDAKRIKKYIDWFKANYLDAHFDMEQKNIFPILGENNVRVKRALANHRRLNRLFAETAELNKILHKIEEELSNYINFEERILYKEIQLVATEQQLEVIENGEQQIVFSDETWKDRFWLSLSA</sequence>
<dbReference type="EMBL" id="JBANCF010000003">
    <property type="protein sequence ID" value="MEM0573001.1"/>
    <property type="molecule type" value="Genomic_DNA"/>
</dbReference>
<reference evidence="2 5" key="1">
    <citation type="submission" date="2024-01" db="EMBL/GenBank/DDBJ databases">
        <title>Aequorivita flavus sp. nov., isolated from deep-sea sediment.</title>
        <authorList>
            <person name="Chen X."/>
        </authorList>
    </citation>
    <scope>NUCLEOTIDE SEQUENCE</scope>
    <source>
        <strain evidence="2">MCCC 1A16923</strain>
        <strain evidence="3 5">MCCC 1A16935</strain>
    </source>
</reference>
<gene>
    <name evidence="3" type="ORF">VZD24_05700</name>
    <name evidence="2" type="ORF">VZD85_06870</name>
</gene>
<proteinExistence type="predicted"/>
<keyword evidence="5" id="KW-1185">Reference proteome</keyword>
<evidence type="ECO:0000259" key="1">
    <source>
        <dbReference type="Pfam" id="PF01814"/>
    </source>
</evidence>
<dbReference type="EMBL" id="JAZBJM010000003">
    <property type="protein sequence ID" value="MEM0518067.1"/>
    <property type="molecule type" value="Genomic_DNA"/>
</dbReference>
<dbReference type="Proteomes" id="UP001388259">
    <property type="component" value="Unassembled WGS sequence"/>
</dbReference>